<evidence type="ECO:0000256" key="7">
    <source>
        <dbReference type="ARBA" id="ARBA00023065"/>
    </source>
</evidence>
<evidence type="ECO:0000256" key="3">
    <source>
        <dbReference type="ARBA" id="ARBA00022692"/>
    </source>
</evidence>
<accession>A0A9W8MDM8</accession>
<dbReference type="InterPro" id="IPR013130">
    <property type="entry name" value="Fe3_Rdtase_TM_dom"/>
</dbReference>
<dbReference type="Gene3D" id="3.40.50.80">
    <property type="entry name" value="Nucleotide-binding domain of ferredoxin-NADP reductase (FNR) module"/>
    <property type="match status" value="1"/>
</dbReference>
<evidence type="ECO:0000256" key="5">
    <source>
        <dbReference type="ARBA" id="ARBA00022989"/>
    </source>
</evidence>
<comment type="subcellular location">
    <subcellularLocation>
        <location evidence="1">Membrane</location>
        <topology evidence="1">Multi-pass membrane protein</topology>
    </subcellularLocation>
</comment>
<evidence type="ECO:0000313" key="15">
    <source>
        <dbReference type="Proteomes" id="UP001140091"/>
    </source>
</evidence>
<feature type="domain" description="FAD-binding 8" evidence="12">
    <location>
        <begin position="313"/>
        <end position="430"/>
    </location>
</feature>
<feature type="transmembrane region" description="Helical" evidence="10">
    <location>
        <begin position="245"/>
        <end position="266"/>
    </location>
</feature>
<dbReference type="Pfam" id="PF01794">
    <property type="entry name" value="Ferric_reduct"/>
    <property type="match status" value="1"/>
</dbReference>
<dbReference type="SFLD" id="SFLDS00052">
    <property type="entry name" value="Ferric_Reductase_Domain"/>
    <property type="match status" value="1"/>
</dbReference>
<protein>
    <recommendedName>
        <fullName evidence="16">FAD-binding FR-type domain-containing protein</fullName>
    </recommendedName>
</protein>
<dbReference type="Proteomes" id="UP001140091">
    <property type="component" value="Unassembled WGS sequence"/>
</dbReference>
<keyword evidence="15" id="KW-1185">Reference proteome</keyword>
<keyword evidence="2" id="KW-0813">Transport</keyword>
<evidence type="ECO:0000256" key="10">
    <source>
        <dbReference type="SAM" id="Phobius"/>
    </source>
</evidence>
<sequence>MSGYGTPPAVPTQFQIVNTGKLDQDWQRKFTIIWTSVLAFFLVISLPLLVRALRSGTALKGLFGISELWSRSPQYRAIEPSISVKRGQPQGPRKIEAALNRVVSPLWWCIPGLSLNIGQVLLIVSYLVVVLVCITVDASLMKNANRAALAQLPIVFLFAAKNSVLSLLLGPGNGYEKLNFIHKWSGRSIFIAALLHGALWIRDHLELREPILGQIKETTGIAAFALLCILVLTSILPVRRYFYQVFYIIHFLTYVSFFITLCYHTPYATPWIFPPLAFYGLDMLLRMVRLRIKDAVLIPVDRQMTLIHIPDCTDGWSAGQYIRLRVFLSGRVFESHPLSIFTAPPEISCVKSLPQGVNLGARVMGDWTRAINDYAAQTVEALKKIDEEEACAEDEKEKGPQTFTIEASTPEQTAPLPEVPVQVMLDGPYGGCGVDLGRYETVLLFAGGSGATFTLGLLDDIVGRCVKRGREGGEITKRIEFAWCVRSFGAIDWFGPALMDIATLAASSDLSLHISVYVTCLCNPEAIPPIPNCDVTIVRPSIYKVLLDIVTPPEASGSESTASSSDDNAIQVIARTPAKHDAEHKRPGTATTHQSSSVATVDSEAFEPSVRNRLPWVGTGGGLALCASGPENLTREAANALARLQLSKAGGDVGIVGLHTEVFAL</sequence>
<keyword evidence="3 10" id="KW-0812">Transmembrane</keyword>
<gene>
    <name evidence="14" type="ORF">H1R20_g11836</name>
</gene>
<dbReference type="InterPro" id="IPR039261">
    <property type="entry name" value="FNR_nucleotide-bd"/>
</dbReference>
<evidence type="ECO:0000256" key="4">
    <source>
        <dbReference type="ARBA" id="ARBA00022982"/>
    </source>
</evidence>
<keyword evidence="4" id="KW-0249">Electron transport</keyword>
<feature type="compositionally biased region" description="Polar residues" evidence="9">
    <location>
        <begin position="589"/>
        <end position="600"/>
    </location>
</feature>
<evidence type="ECO:0000259" key="12">
    <source>
        <dbReference type="Pfam" id="PF08022"/>
    </source>
</evidence>
<feature type="region of interest" description="Disordered" evidence="9">
    <location>
        <begin position="578"/>
        <end position="604"/>
    </location>
</feature>
<evidence type="ECO:0000256" key="6">
    <source>
        <dbReference type="ARBA" id="ARBA00023002"/>
    </source>
</evidence>
<dbReference type="GO" id="GO:0006879">
    <property type="term" value="P:intracellular iron ion homeostasis"/>
    <property type="evidence" value="ECO:0007669"/>
    <property type="project" value="TreeGrafter"/>
</dbReference>
<evidence type="ECO:0000256" key="2">
    <source>
        <dbReference type="ARBA" id="ARBA00022448"/>
    </source>
</evidence>
<evidence type="ECO:0008006" key="16">
    <source>
        <dbReference type="Google" id="ProtNLM"/>
    </source>
</evidence>
<evidence type="ECO:0000259" key="11">
    <source>
        <dbReference type="Pfam" id="PF01794"/>
    </source>
</evidence>
<feature type="transmembrane region" description="Helical" evidence="10">
    <location>
        <begin position="120"/>
        <end position="140"/>
    </location>
</feature>
<dbReference type="InterPro" id="IPR051410">
    <property type="entry name" value="Ferric/Cupric_Reductase"/>
</dbReference>
<dbReference type="PANTHER" id="PTHR32361:SF9">
    <property type="entry name" value="FERRIC REDUCTASE TRANSMEMBRANE COMPONENT 3-RELATED"/>
    <property type="match status" value="1"/>
</dbReference>
<reference evidence="14" key="1">
    <citation type="submission" date="2022-06" db="EMBL/GenBank/DDBJ databases">
        <title>Genome Sequence of Candolleomyces eurysporus.</title>
        <authorList>
            <person name="Buettner E."/>
        </authorList>
    </citation>
    <scope>NUCLEOTIDE SEQUENCE</scope>
    <source>
        <strain evidence="14">VTCC 930004</strain>
    </source>
</reference>
<feature type="transmembrane region" description="Helical" evidence="10">
    <location>
        <begin position="31"/>
        <end position="50"/>
    </location>
</feature>
<dbReference type="EMBL" id="JANBPK010001191">
    <property type="protein sequence ID" value="KAJ2925283.1"/>
    <property type="molecule type" value="Genomic_DNA"/>
</dbReference>
<feature type="transmembrane region" description="Helical" evidence="10">
    <location>
        <begin position="221"/>
        <end position="238"/>
    </location>
</feature>
<name>A0A9W8MDM8_9AGAR</name>
<feature type="transmembrane region" description="Helical" evidence="10">
    <location>
        <begin position="152"/>
        <end position="172"/>
    </location>
</feature>
<dbReference type="GO" id="GO:0005886">
    <property type="term" value="C:plasma membrane"/>
    <property type="evidence" value="ECO:0007669"/>
    <property type="project" value="TreeGrafter"/>
</dbReference>
<dbReference type="InterPro" id="IPR013112">
    <property type="entry name" value="FAD-bd_8"/>
</dbReference>
<evidence type="ECO:0000256" key="9">
    <source>
        <dbReference type="SAM" id="MobiDB-lite"/>
    </source>
</evidence>
<keyword evidence="8 10" id="KW-0472">Membrane</keyword>
<feature type="non-terminal residue" evidence="14">
    <location>
        <position position="1"/>
    </location>
</feature>
<keyword evidence="5 10" id="KW-1133">Transmembrane helix</keyword>
<feature type="domain" description="Ferric oxidoreductase" evidence="11">
    <location>
        <begin position="146"/>
        <end position="260"/>
    </location>
</feature>
<evidence type="ECO:0000256" key="8">
    <source>
        <dbReference type="ARBA" id="ARBA00023136"/>
    </source>
</evidence>
<proteinExistence type="predicted"/>
<dbReference type="SFLD" id="SFLDG01168">
    <property type="entry name" value="Ferric_reductase_subgroup_(FRE"/>
    <property type="match status" value="1"/>
</dbReference>
<dbReference type="GO" id="GO:0015677">
    <property type="term" value="P:copper ion import"/>
    <property type="evidence" value="ECO:0007669"/>
    <property type="project" value="TreeGrafter"/>
</dbReference>
<keyword evidence="7" id="KW-0406">Ion transport</keyword>
<dbReference type="PANTHER" id="PTHR32361">
    <property type="entry name" value="FERRIC/CUPRIC REDUCTASE TRANSMEMBRANE COMPONENT"/>
    <property type="match status" value="1"/>
</dbReference>
<dbReference type="GO" id="GO:0000293">
    <property type="term" value="F:ferric-chelate reductase activity"/>
    <property type="evidence" value="ECO:0007669"/>
    <property type="project" value="UniProtKB-ARBA"/>
</dbReference>
<dbReference type="GO" id="GO:0006826">
    <property type="term" value="P:iron ion transport"/>
    <property type="evidence" value="ECO:0007669"/>
    <property type="project" value="TreeGrafter"/>
</dbReference>
<dbReference type="AlphaFoldDB" id="A0A9W8MDM8"/>
<dbReference type="InterPro" id="IPR013121">
    <property type="entry name" value="Fe_red_NAD-bd_6"/>
</dbReference>
<organism evidence="14 15">
    <name type="scientific">Candolleomyces eurysporus</name>
    <dbReference type="NCBI Taxonomy" id="2828524"/>
    <lineage>
        <taxon>Eukaryota</taxon>
        <taxon>Fungi</taxon>
        <taxon>Dikarya</taxon>
        <taxon>Basidiomycota</taxon>
        <taxon>Agaricomycotina</taxon>
        <taxon>Agaricomycetes</taxon>
        <taxon>Agaricomycetidae</taxon>
        <taxon>Agaricales</taxon>
        <taxon>Agaricineae</taxon>
        <taxon>Psathyrellaceae</taxon>
        <taxon>Candolleomyces</taxon>
    </lineage>
</organism>
<comment type="caution">
    <text evidence="14">The sequence shown here is derived from an EMBL/GenBank/DDBJ whole genome shotgun (WGS) entry which is preliminary data.</text>
</comment>
<dbReference type="CDD" id="cd06186">
    <property type="entry name" value="NOX_Duox_like_FAD_NADP"/>
    <property type="match status" value="1"/>
</dbReference>
<dbReference type="OrthoDB" id="3944240at2759"/>
<evidence type="ECO:0000256" key="1">
    <source>
        <dbReference type="ARBA" id="ARBA00004141"/>
    </source>
</evidence>
<dbReference type="Pfam" id="PF08030">
    <property type="entry name" value="NAD_binding_6"/>
    <property type="match status" value="1"/>
</dbReference>
<evidence type="ECO:0000259" key="13">
    <source>
        <dbReference type="Pfam" id="PF08030"/>
    </source>
</evidence>
<keyword evidence="6" id="KW-0560">Oxidoreductase</keyword>
<dbReference type="Pfam" id="PF08022">
    <property type="entry name" value="FAD_binding_8"/>
    <property type="match status" value="1"/>
</dbReference>
<evidence type="ECO:0000313" key="14">
    <source>
        <dbReference type="EMBL" id="KAJ2925283.1"/>
    </source>
</evidence>
<feature type="transmembrane region" description="Helical" evidence="10">
    <location>
        <begin position="184"/>
        <end position="201"/>
    </location>
</feature>
<feature type="domain" description="Ferric reductase NAD binding" evidence="13">
    <location>
        <begin position="439"/>
        <end position="519"/>
    </location>
</feature>